<feature type="active site" evidence="10">
    <location>
        <position position="223"/>
    </location>
</feature>
<dbReference type="GO" id="GO:0016020">
    <property type="term" value="C:membrane"/>
    <property type="evidence" value="ECO:0007669"/>
    <property type="project" value="InterPro"/>
</dbReference>
<dbReference type="PANTHER" id="PTHR11742:SF55">
    <property type="entry name" value="ENDOPLASMIC RETICULUM MANNOSYL-OLIGOSACCHARIDE 1,2-ALPHA-MANNOSIDASE"/>
    <property type="match status" value="1"/>
</dbReference>
<evidence type="ECO:0000313" key="15">
    <source>
        <dbReference type="EMBL" id="KAF9474073.1"/>
    </source>
</evidence>
<evidence type="ECO:0000256" key="11">
    <source>
        <dbReference type="PIRSR" id="PIRSR601382-2"/>
    </source>
</evidence>
<reference evidence="15" key="1">
    <citation type="submission" date="2020-11" db="EMBL/GenBank/DDBJ databases">
        <authorList>
            <consortium name="DOE Joint Genome Institute"/>
            <person name="Ahrendt S."/>
            <person name="Riley R."/>
            <person name="Andreopoulos W."/>
            <person name="Labutti K."/>
            <person name="Pangilinan J."/>
            <person name="Ruiz-Duenas F.J."/>
            <person name="Barrasa J.M."/>
            <person name="Sanchez-Garcia M."/>
            <person name="Camarero S."/>
            <person name="Miyauchi S."/>
            <person name="Serrano A."/>
            <person name="Linde D."/>
            <person name="Babiker R."/>
            <person name="Drula E."/>
            <person name="Ayuso-Fernandez I."/>
            <person name="Pacheco R."/>
            <person name="Padilla G."/>
            <person name="Ferreira P."/>
            <person name="Barriuso J."/>
            <person name="Kellner H."/>
            <person name="Castanera R."/>
            <person name="Alfaro M."/>
            <person name="Ramirez L."/>
            <person name="Pisabarro A.G."/>
            <person name="Kuo A."/>
            <person name="Tritt A."/>
            <person name="Lipzen A."/>
            <person name="He G."/>
            <person name="Yan M."/>
            <person name="Ng V."/>
            <person name="Cullen D."/>
            <person name="Martin F."/>
            <person name="Rosso M.-N."/>
            <person name="Henrissat B."/>
            <person name="Hibbett D."/>
            <person name="Martinez A.T."/>
            <person name="Grigoriev I.V."/>
        </authorList>
    </citation>
    <scope>NUCLEOTIDE SEQUENCE</scope>
    <source>
        <strain evidence="15">CIRM-BRFM 674</strain>
    </source>
</reference>
<sequence length="494" mass="56220">MPPPPPPPPPPSFEEQDDWNKRKTEVRETFLRAWTGYKTRAFPDDELSSVSGGRSNKYNGWGVTVFDSLSTMWIMGLSKEFSEAVTSSQSVPFFETVIRYLGGSLSAYALSGNEDMLKFAQRLGDALLPAFKTPSGLPSYGINVGTGEGEASGATLFSEATSCQLEYKYLAKLTGKKEYYDRVQKVEELFYKADPEDGLFALTYSRTDGSPASKFLTAGSMADSGYEYFLKQWILTGDVQARNQYIKSANGIIKNLIYVTPNRGLMYAGDMENKVVSHRFQHLTCYLPGMLMLGVSVLDLPPEERELHKWAAEGLTYTCYITYRDQKTDLGPEIISMVPGKNWVELVTEWKSKGRRGKPPGLSEPAPEKDRSKRDYTNSDSKYMLRPETVESIFYMWRFTGDVKWRQRGYEIYRAIEEHTRTEFAYASIGDVDDGSRFMDEMQSFFLAETLKYLYLLFDDPKNFNLTTWTFNTEAHPLPVFSWTDAEKKAFNIP</sequence>
<keyword evidence="5 13" id="KW-0378">Hydrolase</keyword>
<dbReference type="Pfam" id="PF01532">
    <property type="entry name" value="Glyco_hydro_47"/>
    <property type="match status" value="1"/>
</dbReference>
<feature type="active site" description="Proton donor" evidence="10">
    <location>
        <position position="333"/>
    </location>
</feature>
<evidence type="ECO:0000256" key="3">
    <source>
        <dbReference type="ARBA" id="ARBA00007658"/>
    </source>
</evidence>
<dbReference type="OrthoDB" id="8118055at2759"/>
<dbReference type="PANTHER" id="PTHR11742">
    <property type="entry name" value="MANNOSYL-OLIGOSACCHARIDE ALPHA-1,2-MANNOSIDASE-RELATED"/>
    <property type="match status" value="1"/>
</dbReference>
<feature type="compositionally biased region" description="Basic and acidic residues" evidence="14">
    <location>
        <begin position="366"/>
        <end position="378"/>
    </location>
</feature>
<keyword evidence="7 12" id="KW-1015">Disulfide bond</keyword>
<keyword evidence="6 11" id="KW-0106">Calcium</keyword>
<proteinExistence type="inferred from homology"/>
<evidence type="ECO:0000313" key="16">
    <source>
        <dbReference type="Proteomes" id="UP000807469"/>
    </source>
</evidence>
<feature type="active site" description="Proton donor" evidence="10">
    <location>
        <position position="95"/>
    </location>
</feature>
<keyword evidence="4 11" id="KW-0479">Metal-binding</keyword>
<keyword evidence="13" id="KW-0326">Glycosidase</keyword>
<comment type="catalytic activity">
    <reaction evidence="8">
        <text>N(4)-(alpha-D-Man-(1-&gt;2)-alpha-D-Man-(1-&gt;2)-alpha-D-Man-(1-&gt;3)-[alpha-D-Man-(1-&gt;3)-[alpha-D-Man-(1-&gt;2)-alpha-D-Man-(1-&gt;6)]-alpha-D-Man-(1-&gt;6)]-beta-D-Man-(1-&gt;4)-beta-D-GlcNAc-(1-&gt;4)-beta-D-GlcNAc)-L-asparaginyl-[protein] (N-glucan mannose isomer 8A1,2,3B1,3) + 3 H2O = N(4)-(alpha-D-Man-(1-&gt;3)-[alpha-D-Man-(1-&gt;3)-[alpha-D-Man-(1-&gt;6)]-alpha-D-Man-(1-&gt;6)]-beta-D-Man-(1-&gt;4)-beta-D-GlcNAc-(1-&gt;4)-beta-D-GlcNAc)-L-asparaginyl-[protein] (N-glucan mannose isomer 5A1,2) + 3 beta-D-mannose</text>
        <dbReference type="Rhea" id="RHEA:56028"/>
        <dbReference type="Rhea" id="RHEA-COMP:14358"/>
        <dbReference type="Rhea" id="RHEA-COMP:14367"/>
        <dbReference type="ChEBI" id="CHEBI:15377"/>
        <dbReference type="ChEBI" id="CHEBI:28563"/>
        <dbReference type="ChEBI" id="CHEBI:59087"/>
        <dbReference type="ChEBI" id="CHEBI:60628"/>
        <dbReference type="EC" id="3.2.1.113"/>
    </reaction>
</comment>
<evidence type="ECO:0000256" key="6">
    <source>
        <dbReference type="ARBA" id="ARBA00022837"/>
    </source>
</evidence>
<evidence type="ECO:0000256" key="13">
    <source>
        <dbReference type="RuleBase" id="RU361193"/>
    </source>
</evidence>
<comment type="catalytic activity">
    <reaction evidence="9">
        <text>N(4)-(alpha-D-Man-(1-&gt;2)-alpha-D-Man-(1-&gt;2)-alpha-D-Man-(1-&gt;3)-[alpha-D-Man-(1-&gt;2)-alpha-D-Man-(1-&gt;3)-[alpha-D-Man-(1-&gt;2)-alpha-D-Man-(1-&gt;6)]-alpha-D-Man-(1-&gt;6)]-beta-D-Man-(1-&gt;4)-beta-D-GlcNAc-(1-&gt;4)-beta-D-GlcNAc)-L-asparaginyl-[protein] (N-glucan mannose isomer 9A1,2,3B1,2,3) + 4 H2O = N(4)-(alpha-D-Man-(1-&gt;3)-[alpha-D-Man-(1-&gt;3)-[alpha-D-Man-(1-&gt;6)]-alpha-D-Man-(1-&gt;6)]-beta-D-Man-(1-&gt;4)-beta-D-GlcNAc-(1-&gt;4)-beta-D-GlcNAc)-L-asparaginyl-[protein] (N-glucan mannose isomer 5A1,2) + 4 beta-D-mannose</text>
        <dbReference type="Rhea" id="RHEA:56008"/>
        <dbReference type="Rhea" id="RHEA-COMP:14356"/>
        <dbReference type="Rhea" id="RHEA-COMP:14367"/>
        <dbReference type="ChEBI" id="CHEBI:15377"/>
        <dbReference type="ChEBI" id="CHEBI:28563"/>
        <dbReference type="ChEBI" id="CHEBI:59087"/>
        <dbReference type="ChEBI" id="CHEBI:139493"/>
        <dbReference type="EC" id="3.2.1.113"/>
    </reaction>
</comment>
<protein>
    <recommendedName>
        <fullName evidence="13">alpha-1,2-Mannosidase</fullName>
        <ecNumber evidence="13">3.2.1.-</ecNumber>
    </recommendedName>
</protein>
<dbReference type="GO" id="GO:0004571">
    <property type="term" value="F:mannosyl-oligosaccharide 1,2-alpha-mannosidase activity"/>
    <property type="evidence" value="ECO:0007669"/>
    <property type="project" value="UniProtKB-EC"/>
</dbReference>
<dbReference type="InterPro" id="IPR050749">
    <property type="entry name" value="Glycosyl_Hydrolase_47"/>
</dbReference>
<name>A0A9P5YS40_9AGAR</name>
<dbReference type="InterPro" id="IPR036026">
    <property type="entry name" value="Seven-hairpin_glycosidases"/>
</dbReference>
<dbReference type="SUPFAM" id="SSF48225">
    <property type="entry name" value="Seven-hairpin glycosidases"/>
    <property type="match status" value="1"/>
</dbReference>
<evidence type="ECO:0000256" key="12">
    <source>
        <dbReference type="PIRSR" id="PIRSR601382-3"/>
    </source>
</evidence>
<evidence type="ECO:0000256" key="14">
    <source>
        <dbReference type="SAM" id="MobiDB-lite"/>
    </source>
</evidence>
<evidence type="ECO:0000256" key="1">
    <source>
        <dbReference type="ARBA" id="ARBA00001913"/>
    </source>
</evidence>
<comment type="pathway">
    <text evidence="2">Protein modification; protein glycosylation.</text>
</comment>
<dbReference type="InterPro" id="IPR012341">
    <property type="entry name" value="6hp_glycosidase-like_sf"/>
</dbReference>
<dbReference type="GO" id="GO:0005783">
    <property type="term" value="C:endoplasmic reticulum"/>
    <property type="evidence" value="ECO:0007669"/>
    <property type="project" value="TreeGrafter"/>
</dbReference>
<comment type="caution">
    <text evidence="15">The sequence shown here is derived from an EMBL/GenBank/DDBJ whole genome shotgun (WGS) entry which is preliminary data.</text>
</comment>
<organism evidence="15 16">
    <name type="scientific">Pholiota conissans</name>
    <dbReference type="NCBI Taxonomy" id="109636"/>
    <lineage>
        <taxon>Eukaryota</taxon>
        <taxon>Fungi</taxon>
        <taxon>Dikarya</taxon>
        <taxon>Basidiomycota</taxon>
        <taxon>Agaricomycotina</taxon>
        <taxon>Agaricomycetes</taxon>
        <taxon>Agaricomycetidae</taxon>
        <taxon>Agaricales</taxon>
        <taxon>Agaricineae</taxon>
        <taxon>Strophariaceae</taxon>
        <taxon>Pholiota</taxon>
    </lineage>
</organism>
<dbReference type="EC" id="3.2.1.-" evidence="13"/>
<feature type="region of interest" description="Disordered" evidence="14">
    <location>
        <begin position="1"/>
        <end position="20"/>
    </location>
</feature>
<evidence type="ECO:0000256" key="9">
    <source>
        <dbReference type="ARBA" id="ARBA00048605"/>
    </source>
</evidence>
<evidence type="ECO:0000256" key="2">
    <source>
        <dbReference type="ARBA" id="ARBA00004922"/>
    </source>
</evidence>
<dbReference type="Gene3D" id="1.50.10.10">
    <property type="match status" value="1"/>
</dbReference>
<gene>
    <name evidence="15" type="ORF">BDN70DRAFT_816302</name>
</gene>
<comment type="cofactor">
    <cofactor evidence="1 11">
        <name>Ca(2+)</name>
        <dbReference type="ChEBI" id="CHEBI:29108"/>
    </cofactor>
</comment>
<evidence type="ECO:0000256" key="7">
    <source>
        <dbReference type="ARBA" id="ARBA00023157"/>
    </source>
</evidence>
<evidence type="ECO:0000256" key="10">
    <source>
        <dbReference type="PIRSR" id="PIRSR601382-1"/>
    </source>
</evidence>
<feature type="disulfide bond" evidence="12">
    <location>
        <begin position="285"/>
        <end position="319"/>
    </location>
</feature>
<feature type="compositionally biased region" description="Pro residues" evidence="14">
    <location>
        <begin position="1"/>
        <end position="12"/>
    </location>
</feature>
<feature type="binding site" evidence="11">
    <location>
        <position position="473"/>
    </location>
    <ligand>
        <name>Ca(2+)</name>
        <dbReference type="ChEBI" id="CHEBI:29108"/>
    </ligand>
</feature>
<dbReference type="InterPro" id="IPR001382">
    <property type="entry name" value="Glyco_hydro_47"/>
</dbReference>
<evidence type="ECO:0000256" key="5">
    <source>
        <dbReference type="ARBA" id="ARBA00022801"/>
    </source>
</evidence>
<dbReference type="Proteomes" id="UP000807469">
    <property type="component" value="Unassembled WGS sequence"/>
</dbReference>
<dbReference type="EMBL" id="MU155398">
    <property type="protein sequence ID" value="KAF9474073.1"/>
    <property type="molecule type" value="Genomic_DNA"/>
</dbReference>
<dbReference type="AlphaFoldDB" id="A0A9P5YS40"/>
<evidence type="ECO:0000256" key="4">
    <source>
        <dbReference type="ARBA" id="ARBA00022723"/>
    </source>
</evidence>
<dbReference type="GO" id="GO:0005509">
    <property type="term" value="F:calcium ion binding"/>
    <property type="evidence" value="ECO:0007669"/>
    <property type="project" value="InterPro"/>
</dbReference>
<comment type="similarity">
    <text evidence="3 13">Belongs to the glycosyl hydrolase 47 family.</text>
</comment>
<keyword evidence="16" id="KW-1185">Reference proteome</keyword>
<feature type="region of interest" description="Disordered" evidence="14">
    <location>
        <begin position="353"/>
        <end position="378"/>
    </location>
</feature>
<dbReference type="GO" id="GO:0036503">
    <property type="term" value="P:ERAD pathway"/>
    <property type="evidence" value="ECO:0007669"/>
    <property type="project" value="UniProtKB-ARBA"/>
</dbReference>
<accession>A0A9P5YS40</accession>
<feature type="active site" evidence="10">
    <location>
        <position position="388"/>
    </location>
</feature>
<evidence type="ECO:0000256" key="8">
    <source>
        <dbReference type="ARBA" id="ARBA00047669"/>
    </source>
</evidence>
<dbReference type="PRINTS" id="PR00747">
    <property type="entry name" value="GLYHDRLASE47"/>
</dbReference>
<dbReference type="GO" id="GO:0005975">
    <property type="term" value="P:carbohydrate metabolic process"/>
    <property type="evidence" value="ECO:0007669"/>
    <property type="project" value="InterPro"/>
</dbReference>